<dbReference type="EMBL" id="BMQA01000074">
    <property type="protein sequence ID" value="GGJ63085.1"/>
    <property type="molecule type" value="Genomic_DNA"/>
</dbReference>
<dbReference type="Proteomes" id="UP000657574">
    <property type="component" value="Unassembled WGS sequence"/>
</dbReference>
<sequence>MSSRTRLAAGLVSAAIMCGMVSMAPSAQAVTHVDRHKSFSCGGGQVSVWYRDYDNNRTMLREVYLKDKAGYKFMTSDVYWRADSGKTTIQSYSLEARSFPEIHDSQTKDVAVSKNRHPYVKVYIHTIYDDCKGYIHLY</sequence>
<accession>A0A917P5R5</accession>
<keyword evidence="1" id="KW-0732">Signal</keyword>
<gene>
    <name evidence="2" type="ORF">GCM10010121_087200</name>
</gene>
<dbReference type="RefSeq" id="WP_189316860.1">
    <property type="nucleotide sequence ID" value="NZ_BMQA01000074.1"/>
</dbReference>
<feature type="signal peptide" evidence="1">
    <location>
        <begin position="1"/>
        <end position="29"/>
    </location>
</feature>
<evidence type="ECO:0008006" key="4">
    <source>
        <dbReference type="Google" id="ProtNLM"/>
    </source>
</evidence>
<name>A0A917P5R5_9ACTN</name>
<organism evidence="2 3">
    <name type="scientific">Streptomyces brasiliensis</name>
    <dbReference type="NCBI Taxonomy" id="1954"/>
    <lineage>
        <taxon>Bacteria</taxon>
        <taxon>Bacillati</taxon>
        <taxon>Actinomycetota</taxon>
        <taxon>Actinomycetes</taxon>
        <taxon>Kitasatosporales</taxon>
        <taxon>Streptomycetaceae</taxon>
        <taxon>Streptomyces</taxon>
    </lineage>
</organism>
<feature type="chain" id="PRO_5036804099" description="Secreted protein" evidence="1">
    <location>
        <begin position="30"/>
        <end position="138"/>
    </location>
</feature>
<dbReference type="AlphaFoldDB" id="A0A917P5R5"/>
<reference evidence="2" key="2">
    <citation type="submission" date="2020-09" db="EMBL/GenBank/DDBJ databases">
        <authorList>
            <person name="Sun Q."/>
            <person name="Ohkuma M."/>
        </authorList>
    </citation>
    <scope>NUCLEOTIDE SEQUENCE</scope>
    <source>
        <strain evidence="2">JCM 3086</strain>
    </source>
</reference>
<keyword evidence="3" id="KW-1185">Reference proteome</keyword>
<reference evidence="2" key="1">
    <citation type="journal article" date="2014" name="Int. J. Syst. Evol. Microbiol.">
        <title>Complete genome sequence of Corynebacterium casei LMG S-19264T (=DSM 44701T), isolated from a smear-ripened cheese.</title>
        <authorList>
            <consortium name="US DOE Joint Genome Institute (JGI-PGF)"/>
            <person name="Walter F."/>
            <person name="Albersmeier A."/>
            <person name="Kalinowski J."/>
            <person name="Ruckert C."/>
        </authorList>
    </citation>
    <scope>NUCLEOTIDE SEQUENCE</scope>
    <source>
        <strain evidence="2">JCM 3086</strain>
    </source>
</reference>
<evidence type="ECO:0000256" key="1">
    <source>
        <dbReference type="SAM" id="SignalP"/>
    </source>
</evidence>
<evidence type="ECO:0000313" key="2">
    <source>
        <dbReference type="EMBL" id="GGJ63085.1"/>
    </source>
</evidence>
<comment type="caution">
    <text evidence="2">The sequence shown here is derived from an EMBL/GenBank/DDBJ whole genome shotgun (WGS) entry which is preliminary data.</text>
</comment>
<proteinExistence type="predicted"/>
<evidence type="ECO:0000313" key="3">
    <source>
        <dbReference type="Proteomes" id="UP000657574"/>
    </source>
</evidence>
<protein>
    <recommendedName>
        <fullName evidence="4">Secreted protein</fullName>
    </recommendedName>
</protein>